<protein>
    <submittedName>
        <fullName evidence="1">Uncharacterized protein</fullName>
    </submittedName>
</protein>
<name>A0A9P1CR04_9DINO</name>
<dbReference type="EMBL" id="CAMXCT030002135">
    <property type="protein sequence ID" value="CAL4783232.1"/>
    <property type="molecule type" value="Genomic_DNA"/>
</dbReference>
<evidence type="ECO:0000313" key="2">
    <source>
        <dbReference type="EMBL" id="CAL4783232.1"/>
    </source>
</evidence>
<gene>
    <name evidence="1" type="ORF">C1SCF055_LOCUS22443</name>
</gene>
<reference evidence="2 3" key="2">
    <citation type="submission" date="2024-05" db="EMBL/GenBank/DDBJ databases">
        <authorList>
            <person name="Chen Y."/>
            <person name="Shah S."/>
            <person name="Dougan E. K."/>
            <person name="Thang M."/>
            <person name="Chan C."/>
        </authorList>
    </citation>
    <scope>NUCLEOTIDE SEQUENCE [LARGE SCALE GENOMIC DNA]</scope>
</reference>
<dbReference type="AlphaFoldDB" id="A0A9P1CR04"/>
<dbReference type="EMBL" id="CAMXCT020002135">
    <property type="protein sequence ID" value="CAL1149295.1"/>
    <property type="molecule type" value="Genomic_DNA"/>
</dbReference>
<proteinExistence type="predicted"/>
<reference evidence="1" key="1">
    <citation type="submission" date="2022-10" db="EMBL/GenBank/DDBJ databases">
        <authorList>
            <person name="Chen Y."/>
            <person name="Dougan E. K."/>
            <person name="Chan C."/>
            <person name="Rhodes N."/>
            <person name="Thang M."/>
        </authorList>
    </citation>
    <scope>NUCLEOTIDE SEQUENCE</scope>
</reference>
<comment type="caution">
    <text evidence="1">The sequence shown here is derived from an EMBL/GenBank/DDBJ whole genome shotgun (WGS) entry which is preliminary data.</text>
</comment>
<accession>A0A9P1CR04</accession>
<dbReference type="Proteomes" id="UP001152797">
    <property type="component" value="Unassembled WGS sequence"/>
</dbReference>
<keyword evidence="3" id="KW-1185">Reference proteome</keyword>
<dbReference type="EMBL" id="CAMXCT010002135">
    <property type="protein sequence ID" value="CAI3995920.1"/>
    <property type="molecule type" value="Genomic_DNA"/>
</dbReference>
<evidence type="ECO:0000313" key="1">
    <source>
        <dbReference type="EMBL" id="CAI3995920.1"/>
    </source>
</evidence>
<evidence type="ECO:0000313" key="3">
    <source>
        <dbReference type="Proteomes" id="UP001152797"/>
    </source>
</evidence>
<sequence length="170" mass="18737">MYLLAEFQRAGDAKIAPGFMFDVMICGPWFCTLHAISFSMGQGGKVKVFGRKGSWTDSRTSPEGWQELAIGDPTLIAGQNRLQLPRGEATMLGPYAVMGIYLTFLEGADQMSYSDKTSQTNHKVLSEHRTLSDGMRLLCLKGRVSGAQPFSVGTHGEDRFFVGQIEYSLE</sequence>
<organism evidence="1">
    <name type="scientific">Cladocopium goreaui</name>
    <dbReference type="NCBI Taxonomy" id="2562237"/>
    <lineage>
        <taxon>Eukaryota</taxon>
        <taxon>Sar</taxon>
        <taxon>Alveolata</taxon>
        <taxon>Dinophyceae</taxon>
        <taxon>Suessiales</taxon>
        <taxon>Symbiodiniaceae</taxon>
        <taxon>Cladocopium</taxon>
    </lineage>
</organism>